<dbReference type="Pfam" id="PF00100">
    <property type="entry name" value="Zona_pellucida"/>
    <property type="match status" value="1"/>
</dbReference>
<reference evidence="6 7" key="1">
    <citation type="submission" date="2022-12" db="EMBL/GenBank/DDBJ databases">
        <title>Chromosome-level genome of Tegillarca granosa.</title>
        <authorList>
            <person name="Kim J."/>
        </authorList>
    </citation>
    <scope>NUCLEOTIDE SEQUENCE [LARGE SCALE GENOMIC DNA]</scope>
    <source>
        <strain evidence="6">Teg-2019</strain>
        <tissue evidence="6">Adductor muscle</tissue>
    </source>
</reference>
<evidence type="ECO:0000259" key="5">
    <source>
        <dbReference type="PROSITE" id="PS51034"/>
    </source>
</evidence>
<dbReference type="InterPro" id="IPR001507">
    <property type="entry name" value="ZP_dom"/>
</dbReference>
<evidence type="ECO:0000256" key="1">
    <source>
        <dbReference type="ARBA" id="ARBA00022729"/>
    </source>
</evidence>
<dbReference type="PROSITE" id="PS51034">
    <property type="entry name" value="ZP_2"/>
    <property type="match status" value="1"/>
</dbReference>
<keyword evidence="4" id="KW-0812">Transmembrane</keyword>
<name>A0ABQ9EE46_TEGGR</name>
<dbReference type="PANTHER" id="PTHR14002">
    <property type="entry name" value="ENDOGLIN/TGF-BETA RECEPTOR TYPE III"/>
    <property type="match status" value="1"/>
</dbReference>
<dbReference type="InterPro" id="IPR055355">
    <property type="entry name" value="ZP-C"/>
</dbReference>
<dbReference type="InterPro" id="IPR042235">
    <property type="entry name" value="ZP-C_dom"/>
</dbReference>
<feature type="transmembrane region" description="Helical" evidence="4">
    <location>
        <begin position="288"/>
        <end position="309"/>
    </location>
</feature>
<dbReference type="Pfam" id="PF23344">
    <property type="entry name" value="ZP-N"/>
    <property type="match status" value="1"/>
</dbReference>
<keyword evidence="4" id="KW-0472">Membrane</keyword>
<dbReference type="PANTHER" id="PTHR14002:SF54">
    <property type="entry name" value="ZONA PELLUCIDA SPERM-BINDING PROTEIN 2"/>
    <property type="match status" value="1"/>
</dbReference>
<dbReference type="Proteomes" id="UP001217089">
    <property type="component" value="Unassembled WGS sequence"/>
</dbReference>
<gene>
    <name evidence="6" type="ORF">KUTeg_019969</name>
</gene>
<keyword evidence="3" id="KW-0325">Glycoprotein</keyword>
<dbReference type="EMBL" id="JARBDR010000917">
    <property type="protein sequence ID" value="KAJ8303573.1"/>
    <property type="molecule type" value="Genomic_DNA"/>
</dbReference>
<dbReference type="InterPro" id="IPR055356">
    <property type="entry name" value="ZP-N"/>
</dbReference>
<dbReference type="Gene3D" id="2.60.40.4100">
    <property type="entry name" value="Zona pellucida, ZP-C domain"/>
    <property type="match status" value="1"/>
</dbReference>
<protein>
    <recommendedName>
        <fullName evidence="5">ZP domain-containing protein</fullName>
    </recommendedName>
</protein>
<evidence type="ECO:0000256" key="2">
    <source>
        <dbReference type="ARBA" id="ARBA00023157"/>
    </source>
</evidence>
<organism evidence="6 7">
    <name type="scientific">Tegillarca granosa</name>
    <name type="common">Malaysian cockle</name>
    <name type="synonym">Anadara granosa</name>
    <dbReference type="NCBI Taxonomy" id="220873"/>
    <lineage>
        <taxon>Eukaryota</taxon>
        <taxon>Metazoa</taxon>
        <taxon>Spiralia</taxon>
        <taxon>Lophotrochozoa</taxon>
        <taxon>Mollusca</taxon>
        <taxon>Bivalvia</taxon>
        <taxon>Autobranchia</taxon>
        <taxon>Pteriomorphia</taxon>
        <taxon>Arcoida</taxon>
        <taxon>Arcoidea</taxon>
        <taxon>Arcidae</taxon>
        <taxon>Tegillarca</taxon>
    </lineage>
</organism>
<dbReference type="Gene3D" id="2.60.40.3210">
    <property type="entry name" value="Zona pellucida, ZP-N domain"/>
    <property type="match status" value="1"/>
</dbReference>
<keyword evidence="7" id="KW-1185">Reference proteome</keyword>
<feature type="domain" description="ZP" evidence="5">
    <location>
        <begin position="14"/>
        <end position="261"/>
    </location>
</feature>
<accession>A0ABQ9EE46</accession>
<evidence type="ECO:0000313" key="6">
    <source>
        <dbReference type="EMBL" id="KAJ8303573.1"/>
    </source>
</evidence>
<evidence type="ECO:0000256" key="4">
    <source>
        <dbReference type="SAM" id="Phobius"/>
    </source>
</evidence>
<dbReference type="PRINTS" id="PR00023">
    <property type="entry name" value="ZPELLUCIDA"/>
</dbReference>
<dbReference type="SMART" id="SM00241">
    <property type="entry name" value="ZP"/>
    <property type="match status" value="1"/>
</dbReference>
<keyword evidence="1" id="KW-0732">Signal</keyword>
<proteinExistence type="predicted"/>
<comment type="caution">
    <text evidence="6">The sequence shown here is derived from an EMBL/GenBank/DDBJ whole genome shotgun (WGS) entry which is preliminary data.</text>
</comment>
<sequence>MKQTIPLQERHDIVCGTSGISAVVPHSLFPGNPTVTWSDPSCSVQSNGSHFVASIGFHDCGTTVRFTTDTVIFENTLKSNGATTMNPVVDFGESSVYTIPIQCVYQRKENVTGSFFPIRQTTRYFEKRFGHLDLHMEKYTDDKFTRTLTNQRIPLGSDFFVKLTVDHLNRSDLAIKADNCVATPTSSPADSLFFRLLQDGCPSSSAVHLIQSAYNEVRFRMTSFIFRGTGTGLVYIHCEVSVCPASSTECSVGCSNRRKRAASNVHSSHLLSAGPILLVTDEGTPASVIVAAVCAAVAVVATVFAVIGWRRRRDFGKTDILH</sequence>
<evidence type="ECO:0000313" key="7">
    <source>
        <dbReference type="Proteomes" id="UP001217089"/>
    </source>
</evidence>
<dbReference type="InterPro" id="IPR048290">
    <property type="entry name" value="ZP_chr"/>
</dbReference>
<keyword evidence="4" id="KW-1133">Transmembrane helix</keyword>
<keyword evidence="2" id="KW-1015">Disulfide bond</keyword>
<evidence type="ECO:0000256" key="3">
    <source>
        <dbReference type="ARBA" id="ARBA00023180"/>
    </source>
</evidence>